<keyword evidence="1" id="KW-0472">Membrane</keyword>
<evidence type="ECO:0000313" key="2">
    <source>
        <dbReference type="Ensembl" id="ENSCJAP00000092481.1"/>
    </source>
</evidence>
<feature type="transmembrane region" description="Helical" evidence="1">
    <location>
        <begin position="14"/>
        <end position="33"/>
    </location>
</feature>
<keyword evidence="1" id="KW-0812">Transmembrane</keyword>
<dbReference type="GeneTree" id="ENSGT01120000271815"/>
<protein>
    <submittedName>
        <fullName evidence="2">Uncharacterized protein</fullName>
    </submittedName>
</protein>
<dbReference type="AlphaFoldDB" id="A0A8I3X3R7"/>
<dbReference type="PANTHER" id="PTHR12138">
    <property type="entry name" value="PRIMATE-EXPANDED PROTEIN FAMILY"/>
    <property type="match status" value="1"/>
</dbReference>
<reference evidence="2 3" key="1">
    <citation type="submission" date="2009-03" db="EMBL/GenBank/DDBJ databases">
        <authorList>
            <person name="Warren W."/>
            <person name="Ye L."/>
            <person name="Minx P."/>
            <person name="Worley K."/>
            <person name="Gibbs R."/>
            <person name="Wilson R.K."/>
        </authorList>
    </citation>
    <scope>NUCLEOTIDE SEQUENCE [LARGE SCALE GENOMIC DNA]</scope>
</reference>
<organism evidence="2 3">
    <name type="scientific">Callithrix jacchus</name>
    <name type="common">White-tufted-ear marmoset</name>
    <name type="synonym">Simia Jacchus</name>
    <dbReference type="NCBI Taxonomy" id="9483"/>
    <lineage>
        <taxon>Eukaryota</taxon>
        <taxon>Metazoa</taxon>
        <taxon>Chordata</taxon>
        <taxon>Craniata</taxon>
        <taxon>Vertebrata</taxon>
        <taxon>Euteleostomi</taxon>
        <taxon>Mammalia</taxon>
        <taxon>Eutheria</taxon>
        <taxon>Euarchontoglires</taxon>
        <taxon>Primates</taxon>
        <taxon>Haplorrhini</taxon>
        <taxon>Platyrrhini</taxon>
        <taxon>Cebidae</taxon>
        <taxon>Callitrichinae</taxon>
        <taxon>Callithrix</taxon>
        <taxon>Callithrix</taxon>
    </lineage>
</organism>
<keyword evidence="1" id="KW-1133">Transmembrane helix</keyword>
<accession>A0A8I3X3R7</accession>
<evidence type="ECO:0000256" key="1">
    <source>
        <dbReference type="SAM" id="Phobius"/>
    </source>
</evidence>
<dbReference type="PRINTS" id="PR02045">
    <property type="entry name" value="F138DOMAIN"/>
</dbReference>
<dbReference type="Ensembl" id="ENSCJAT00000140805.1">
    <property type="protein sequence ID" value="ENSCJAP00000092481.1"/>
    <property type="gene ID" value="ENSCJAG00000082209.1"/>
</dbReference>
<proteinExistence type="predicted"/>
<sequence length="207" mass="23157">MCCCNRLASILLKIFASMFIMDTGLKFSFLFFLRWSFTPMLRLECSGMILAHCNLCLLGSSDFPASASQVVRITCMHHHAQLIIFVLLVETGFHHVGQAGLKLVTSSDLPILASQSAGITGMSHHTQLTFAFLVETRFRHVDQAGFELLTSGNVPALASKCARITGMSHCTWLSTVYFNITKTVNFKSPYHQKCELFKMMDILFHVI</sequence>
<dbReference type="PANTHER" id="PTHR12138:SF135">
    <property type="entry name" value="SAM DOMAIN-CONTAINING PROTEIN"/>
    <property type="match status" value="1"/>
</dbReference>
<keyword evidence="3" id="KW-1185">Reference proteome</keyword>
<reference evidence="2" key="3">
    <citation type="submission" date="2025-09" db="UniProtKB">
        <authorList>
            <consortium name="Ensembl"/>
        </authorList>
    </citation>
    <scope>IDENTIFICATION</scope>
</reference>
<dbReference type="Proteomes" id="UP000008225">
    <property type="component" value="Chromosome 4"/>
</dbReference>
<name>A0A8I3X3R7_CALJA</name>
<evidence type="ECO:0000313" key="3">
    <source>
        <dbReference type="Proteomes" id="UP000008225"/>
    </source>
</evidence>
<reference evidence="2" key="2">
    <citation type="submission" date="2025-08" db="UniProtKB">
        <authorList>
            <consortium name="Ensembl"/>
        </authorList>
    </citation>
    <scope>IDENTIFICATION</scope>
</reference>